<dbReference type="InterPro" id="IPR036061">
    <property type="entry name" value="CheW-like_dom_sf"/>
</dbReference>
<dbReference type="GeneID" id="93294046"/>
<dbReference type="Pfam" id="PF02518">
    <property type="entry name" value="HATPase_c"/>
    <property type="match status" value="1"/>
</dbReference>
<dbReference type="PANTHER" id="PTHR43395:SF1">
    <property type="entry name" value="CHEMOTAXIS PROTEIN CHEA"/>
    <property type="match status" value="1"/>
</dbReference>
<dbReference type="Gene3D" id="1.20.120.160">
    <property type="entry name" value="HPT domain"/>
    <property type="match status" value="2"/>
</dbReference>
<dbReference type="FunFam" id="3.30.565.10:FF:000016">
    <property type="entry name" value="Chemotaxis protein CheA, putative"/>
    <property type="match status" value="1"/>
</dbReference>
<evidence type="ECO:0000313" key="13">
    <source>
        <dbReference type="EMBL" id="STO23077.1"/>
    </source>
</evidence>
<dbReference type="PANTHER" id="PTHR43395">
    <property type="entry name" value="SENSOR HISTIDINE KINASE CHEA"/>
    <property type="match status" value="1"/>
</dbReference>
<dbReference type="GO" id="GO:0006935">
    <property type="term" value="P:chemotaxis"/>
    <property type="evidence" value="ECO:0007669"/>
    <property type="project" value="InterPro"/>
</dbReference>
<evidence type="ECO:0000313" key="14">
    <source>
        <dbReference type="Proteomes" id="UP000254554"/>
    </source>
</evidence>
<comment type="catalytic activity">
    <reaction evidence="1">
        <text>ATP + protein L-histidine = ADP + protein N-phospho-L-histidine.</text>
        <dbReference type="EC" id="2.7.13.3"/>
    </reaction>
</comment>
<dbReference type="CDD" id="cd00088">
    <property type="entry name" value="HPT"/>
    <property type="match status" value="1"/>
</dbReference>
<name>A0A377GE47_9GAMM</name>
<evidence type="ECO:0000256" key="9">
    <source>
        <dbReference type="PROSITE-ProRule" id="PRU00110"/>
    </source>
</evidence>
<keyword evidence="7" id="KW-0902">Two-component regulatory system</keyword>
<keyword evidence="6" id="KW-0418">Kinase</keyword>
<accession>A0A377GE47</accession>
<feature type="domain" description="HPt" evidence="12">
    <location>
        <begin position="4"/>
        <end position="108"/>
    </location>
</feature>
<organism evidence="13 14">
    <name type="scientific">Fluoribacter dumoffii</name>
    <dbReference type="NCBI Taxonomy" id="463"/>
    <lineage>
        <taxon>Bacteria</taxon>
        <taxon>Pseudomonadati</taxon>
        <taxon>Pseudomonadota</taxon>
        <taxon>Gammaproteobacteria</taxon>
        <taxon>Legionellales</taxon>
        <taxon>Legionellaceae</taxon>
        <taxon>Fluoribacter</taxon>
    </lineage>
</organism>
<dbReference type="InterPro" id="IPR036890">
    <property type="entry name" value="HATPase_C_sf"/>
</dbReference>
<protein>
    <recommendedName>
        <fullName evidence="3">Chemotaxis protein CheA</fullName>
        <ecNumber evidence="2">2.7.13.3</ecNumber>
    </recommendedName>
</protein>
<keyword evidence="4 9" id="KW-0597">Phosphoprotein</keyword>
<keyword evidence="14" id="KW-1185">Reference proteome</keyword>
<evidence type="ECO:0000259" key="12">
    <source>
        <dbReference type="PROSITE" id="PS50894"/>
    </source>
</evidence>
<evidence type="ECO:0000256" key="7">
    <source>
        <dbReference type="ARBA" id="ARBA00023012"/>
    </source>
</evidence>
<dbReference type="InterPro" id="IPR036641">
    <property type="entry name" value="HPT_dom_sf"/>
</dbReference>
<dbReference type="InterPro" id="IPR051315">
    <property type="entry name" value="Bact_Chemotaxis_CheA"/>
</dbReference>
<reference evidence="13 14" key="1">
    <citation type="submission" date="2018-06" db="EMBL/GenBank/DDBJ databases">
        <authorList>
            <consortium name="Pathogen Informatics"/>
            <person name="Doyle S."/>
        </authorList>
    </citation>
    <scope>NUCLEOTIDE SEQUENCE [LARGE SCALE GENOMIC DNA]</scope>
    <source>
        <strain evidence="13 14">NCTC11370</strain>
    </source>
</reference>
<dbReference type="EC" id="2.7.13.3" evidence="2"/>
<sequence>MTPDDNLLKQLLETFGTELESLLKVISDNLNKIERGASGDDLDHIMEEISRAGRNIKVSALSVGMDDLGKMAEYIEKLFASAQREASPDRMNLASRAVEGMQELFHNFIDKNPRPTALDELFRQLQQSLAHKDKEETHLNENFAGSAPPETTSPTLDNEFIKKIVETFKAELQENLITITDGLLKLEKETLSDQDFQKVLEEIFRVAHNIKGSSRGVGANDVGEIAHHIETLFAAIQKKSLPVSPELINLCLQSIDFMNEAMQCYSAQKPLSFDLKNHLLQLEYYFESPTHKISSPPQLPEEHKAEPQKISKPALPAKANEFETLRVSLQNLDNVSFYMEEIQTIKIAIEEYFCRLNKMNFKIGDLLQSWKKNRAYLKNLAHDKIEAIDSLFSDNLHELTEINSTIRFMQREMNMSLNEFSLLINALQDEIRTLRLVPVTTQLRYLPRLVRDLAHELNKQVNLEINSNDVKIDKIILDGLKDPLVHLLRNAIDHGIENVGVRKAAGKTAEGNILINVNQEDNQIVFRIIDDGRGIKTEDLIRVALQKNIITQTELENMKEKDIYDLIFRPGFSTREIATDISGRGVGLDVVRSNLLRLKGQVSVNSQPGKGTIFFLKVPLTLATERGLIISCSEQIFVLLTSSIESVMLVKRQEIKNVEGSPAVLVKEQPVLLCSLSKLLHLKEKKQNTNENVSVVVIKKDADRIALLVDEILGEREIVLKPLQEPLTHIPAIIGATLTGSNQINFVLNSSELMKRMLLVNYYP</sequence>
<evidence type="ECO:0000259" key="10">
    <source>
        <dbReference type="PROSITE" id="PS50109"/>
    </source>
</evidence>
<dbReference type="PROSITE" id="PS50851">
    <property type="entry name" value="CHEW"/>
    <property type="match status" value="1"/>
</dbReference>
<evidence type="ECO:0000256" key="2">
    <source>
        <dbReference type="ARBA" id="ARBA00012438"/>
    </source>
</evidence>
<dbReference type="SUPFAM" id="SSF55874">
    <property type="entry name" value="ATPase domain of HSP90 chaperone/DNA topoisomerase II/histidine kinase"/>
    <property type="match status" value="1"/>
</dbReference>
<dbReference type="Proteomes" id="UP000254554">
    <property type="component" value="Unassembled WGS sequence"/>
</dbReference>
<feature type="domain" description="HPt" evidence="12">
    <location>
        <begin position="157"/>
        <end position="265"/>
    </location>
</feature>
<dbReference type="SMART" id="SM00387">
    <property type="entry name" value="HATPase_c"/>
    <property type="match status" value="1"/>
</dbReference>
<dbReference type="PRINTS" id="PR00344">
    <property type="entry name" value="BCTRLSENSOR"/>
</dbReference>
<evidence type="ECO:0000259" key="11">
    <source>
        <dbReference type="PROSITE" id="PS50851"/>
    </source>
</evidence>
<evidence type="ECO:0000256" key="6">
    <source>
        <dbReference type="ARBA" id="ARBA00022777"/>
    </source>
</evidence>
<dbReference type="SMART" id="SM00260">
    <property type="entry name" value="CheW"/>
    <property type="match status" value="1"/>
</dbReference>
<evidence type="ECO:0000256" key="8">
    <source>
        <dbReference type="ARBA" id="ARBA00035100"/>
    </source>
</evidence>
<dbReference type="InterPro" id="IPR008207">
    <property type="entry name" value="Sig_transdc_His_kin_Hpt_dom"/>
</dbReference>
<evidence type="ECO:0000256" key="3">
    <source>
        <dbReference type="ARBA" id="ARBA00021495"/>
    </source>
</evidence>
<dbReference type="EMBL" id="UGGT01000001">
    <property type="protein sequence ID" value="STO23077.1"/>
    <property type="molecule type" value="Genomic_DNA"/>
</dbReference>
<dbReference type="InterPro" id="IPR003594">
    <property type="entry name" value="HATPase_dom"/>
</dbReference>
<gene>
    <name evidence="13" type="primary">cheA</name>
    <name evidence="13" type="ORF">NCTC11370_03181</name>
</gene>
<dbReference type="RefSeq" id="WP_010655197.1">
    <property type="nucleotide sequence ID" value="NZ_JAPHOO010000002.1"/>
</dbReference>
<dbReference type="AlphaFoldDB" id="A0A377GE47"/>
<dbReference type="OrthoDB" id="9803176at2"/>
<evidence type="ECO:0000256" key="5">
    <source>
        <dbReference type="ARBA" id="ARBA00022679"/>
    </source>
</evidence>
<comment type="caution">
    <text evidence="9">Lacks conserved residue(s) required for the propagation of feature annotation.</text>
</comment>
<feature type="domain" description="CheW-like" evidence="11">
    <location>
        <begin position="624"/>
        <end position="759"/>
    </location>
</feature>
<dbReference type="PROSITE" id="PS50894">
    <property type="entry name" value="HPT"/>
    <property type="match status" value="2"/>
</dbReference>
<dbReference type="InterPro" id="IPR005467">
    <property type="entry name" value="His_kinase_dom"/>
</dbReference>
<dbReference type="InterPro" id="IPR002545">
    <property type="entry name" value="CheW-lke_dom"/>
</dbReference>
<feature type="domain" description="Histidine kinase" evidence="10">
    <location>
        <begin position="379"/>
        <end position="622"/>
    </location>
</feature>
<dbReference type="Gene3D" id="3.30.565.10">
    <property type="entry name" value="Histidine kinase-like ATPase, C-terminal domain"/>
    <property type="match status" value="1"/>
</dbReference>
<dbReference type="SUPFAM" id="SSF50341">
    <property type="entry name" value="CheW-like"/>
    <property type="match status" value="1"/>
</dbReference>
<dbReference type="Gene3D" id="2.30.30.40">
    <property type="entry name" value="SH3 Domains"/>
    <property type="match status" value="1"/>
</dbReference>
<evidence type="ECO:0000256" key="1">
    <source>
        <dbReference type="ARBA" id="ARBA00000085"/>
    </source>
</evidence>
<dbReference type="Pfam" id="PF01584">
    <property type="entry name" value="CheW"/>
    <property type="match status" value="1"/>
</dbReference>
<proteinExistence type="predicted"/>
<dbReference type="Pfam" id="PF01627">
    <property type="entry name" value="Hpt"/>
    <property type="match status" value="1"/>
</dbReference>
<dbReference type="PROSITE" id="PS50109">
    <property type="entry name" value="HIS_KIN"/>
    <property type="match status" value="1"/>
</dbReference>
<dbReference type="InterPro" id="IPR004358">
    <property type="entry name" value="Sig_transdc_His_kin-like_C"/>
</dbReference>
<feature type="modified residue" description="Phosphohistidine" evidence="9">
    <location>
        <position position="208"/>
    </location>
</feature>
<dbReference type="STRING" id="1094715.GCA_000236165_03167"/>
<dbReference type="SMART" id="SM00073">
    <property type="entry name" value="HPT"/>
    <property type="match status" value="2"/>
</dbReference>
<dbReference type="GO" id="GO:0000155">
    <property type="term" value="F:phosphorelay sensor kinase activity"/>
    <property type="evidence" value="ECO:0007669"/>
    <property type="project" value="UniProtKB-ARBA"/>
</dbReference>
<evidence type="ECO:0000256" key="4">
    <source>
        <dbReference type="ARBA" id="ARBA00022553"/>
    </source>
</evidence>
<keyword evidence="5 13" id="KW-0808">Transferase</keyword>
<comment type="function">
    <text evidence="8">Involved in the transmission of sensory signals from the chemoreceptors to the flagellar motors. CheA is autophosphorylated; it can transfer its phosphate group to either CheB or CheY.</text>
</comment>
<dbReference type="SUPFAM" id="SSF47226">
    <property type="entry name" value="Histidine-containing phosphotransfer domain, HPT domain"/>
    <property type="match status" value="2"/>
</dbReference>